<dbReference type="OrthoDB" id="1928946at2759"/>
<dbReference type="GO" id="GO:0030154">
    <property type="term" value="P:cell differentiation"/>
    <property type="evidence" value="ECO:0007669"/>
    <property type="project" value="UniProtKB-KW"/>
</dbReference>
<keyword evidence="4 6" id="KW-0175">Coiled coil</keyword>
<comment type="caution">
    <text evidence="8">The sequence shown here is derived from an EMBL/GenBank/DDBJ whole genome shotgun (WGS) entry which is preliminary data.</text>
</comment>
<dbReference type="InterPro" id="IPR040353">
    <property type="entry name" value="FLX/FLX-like"/>
</dbReference>
<evidence type="ECO:0000256" key="5">
    <source>
        <dbReference type="ARBA" id="ARBA00023089"/>
    </source>
</evidence>
<dbReference type="PANTHER" id="PTHR33405:SF17">
    <property type="entry name" value="PROTEIN FLC EXPRESSOR"/>
    <property type="match status" value="1"/>
</dbReference>
<keyword evidence="9" id="KW-1185">Reference proteome</keyword>
<evidence type="ECO:0000256" key="2">
    <source>
        <dbReference type="ARBA" id="ARBA00022473"/>
    </source>
</evidence>
<evidence type="ECO:0008006" key="10">
    <source>
        <dbReference type="Google" id="ProtNLM"/>
    </source>
</evidence>
<evidence type="ECO:0000256" key="1">
    <source>
        <dbReference type="ARBA" id="ARBA00005405"/>
    </source>
</evidence>
<keyword evidence="2" id="KW-0217">Developmental protein</keyword>
<dbReference type="GO" id="GO:0009908">
    <property type="term" value="P:flower development"/>
    <property type="evidence" value="ECO:0007669"/>
    <property type="project" value="UniProtKB-KW"/>
</dbReference>
<accession>A0A9R1UH42</accession>
<name>A0A9R1UH42_LACSA</name>
<evidence type="ECO:0000256" key="4">
    <source>
        <dbReference type="ARBA" id="ARBA00023054"/>
    </source>
</evidence>
<protein>
    <recommendedName>
        <fullName evidence="10">Protein FLC EXPRESSOR</fullName>
    </recommendedName>
</protein>
<evidence type="ECO:0000313" key="8">
    <source>
        <dbReference type="EMBL" id="KAJ0186933.1"/>
    </source>
</evidence>
<feature type="coiled-coil region" evidence="6">
    <location>
        <begin position="195"/>
        <end position="222"/>
    </location>
</feature>
<reference evidence="8 9" key="1">
    <citation type="journal article" date="2017" name="Nat. Commun.">
        <title>Genome assembly with in vitro proximity ligation data and whole-genome triplication in lettuce.</title>
        <authorList>
            <person name="Reyes-Chin-Wo S."/>
            <person name="Wang Z."/>
            <person name="Yang X."/>
            <person name="Kozik A."/>
            <person name="Arikit S."/>
            <person name="Song C."/>
            <person name="Xia L."/>
            <person name="Froenicke L."/>
            <person name="Lavelle D.O."/>
            <person name="Truco M.J."/>
            <person name="Xia R."/>
            <person name="Zhu S."/>
            <person name="Xu C."/>
            <person name="Xu H."/>
            <person name="Xu X."/>
            <person name="Cox K."/>
            <person name="Korf I."/>
            <person name="Meyers B.C."/>
            <person name="Michelmore R.W."/>
        </authorList>
    </citation>
    <scope>NUCLEOTIDE SEQUENCE [LARGE SCALE GENOMIC DNA]</scope>
    <source>
        <strain evidence="9">cv. Salinas</strain>
        <tissue evidence="8">Seedlings</tissue>
    </source>
</reference>
<evidence type="ECO:0000256" key="3">
    <source>
        <dbReference type="ARBA" id="ARBA00022782"/>
    </source>
</evidence>
<evidence type="ECO:0000313" key="9">
    <source>
        <dbReference type="Proteomes" id="UP000235145"/>
    </source>
</evidence>
<comment type="similarity">
    <text evidence="1">Belongs to the FLX family.</text>
</comment>
<keyword evidence="5" id="KW-0287">Flowering</keyword>
<evidence type="ECO:0000256" key="7">
    <source>
        <dbReference type="SAM" id="MobiDB-lite"/>
    </source>
</evidence>
<dbReference type="AlphaFoldDB" id="A0A9R1UH42"/>
<evidence type="ECO:0000256" key="6">
    <source>
        <dbReference type="SAM" id="Coils"/>
    </source>
</evidence>
<dbReference type="PANTHER" id="PTHR33405">
    <property type="entry name" value="PROTEIN FLX-LIKE 2"/>
    <property type="match status" value="1"/>
</dbReference>
<feature type="region of interest" description="Disordered" evidence="7">
    <location>
        <begin position="1"/>
        <end position="33"/>
    </location>
</feature>
<gene>
    <name evidence="8" type="ORF">LSAT_V11C900462540</name>
</gene>
<sequence>MAGRNYIPPDALKFRQDSHSRRAPIESPPRHHQVEDHIAVHHREIQSLLLDNQRLAATHVALKQELSIALQDLRRLSSVAGNVKAERDAEVREVYEKAVKMEAEARMTDELGAELIQVRGDVQKLSSERKELNEKLDKVHGDLAKERSKGHQVPMIKAEIEAMHKELSRGRAAVEYEKKVYASNLEQSQAMEKSLMSMAHEIDKLHKELADKRARAAAATATTTHGYGAGFVNHDMGYVGNAYTMHQGGVDPQYGSGALPNGPYEMQQHHMVDPQYGHGVVPHQPQGALAYDMQQQHPPNNASHG</sequence>
<keyword evidence="3" id="KW-0221">Differentiation</keyword>
<dbReference type="EMBL" id="NBSK02000009">
    <property type="protein sequence ID" value="KAJ0186933.1"/>
    <property type="molecule type" value="Genomic_DNA"/>
</dbReference>
<proteinExistence type="inferred from homology"/>
<feature type="compositionally biased region" description="Basic and acidic residues" evidence="7">
    <location>
        <begin position="12"/>
        <end position="33"/>
    </location>
</feature>
<dbReference type="SMR" id="A0A9R1UH42"/>
<feature type="coiled-coil region" evidence="6">
    <location>
        <begin position="115"/>
        <end position="149"/>
    </location>
</feature>
<dbReference type="Gramene" id="rna-gnl|WGS:NBSK|LSAT_9X18420_mrna">
    <property type="protein sequence ID" value="cds-PLY77690.1"/>
    <property type="gene ID" value="gene-LSAT_9X18420"/>
</dbReference>
<organism evidence="8 9">
    <name type="scientific">Lactuca sativa</name>
    <name type="common">Garden lettuce</name>
    <dbReference type="NCBI Taxonomy" id="4236"/>
    <lineage>
        <taxon>Eukaryota</taxon>
        <taxon>Viridiplantae</taxon>
        <taxon>Streptophyta</taxon>
        <taxon>Embryophyta</taxon>
        <taxon>Tracheophyta</taxon>
        <taxon>Spermatophyta</taxon>
        <taxon>Magnoliopsida</taxon>
        <taxon>eudicotyledons</taxon>
        <taxon>Gunneridae</taxon>
        <taxon>Pentapetalae</taxon>
        <taxon>asterids</taxon>
        <taxon>campanulids</taxon>
        <taxon>Asterales</taxon>
        <taxon>Asteraceae</taxon>
        <taxon>Cichorioideae</taxon>
        <taxon>Cichorieae</taxon>
        <taxon>Lactucinae</taxon>
        <taxon>Lactuca</taxon>
    </lineage>
</organism>
<dbReference type="Proteomes" id="UP000235145">
    <property type="component" value="Unassembled WGS sequence"/>
</dbReference>